<dbReference type="AlphaFoldDB" id="B9AF73"/>
<evidence type="ECO:0000256" key="1">
    <source>
        <dbReference type="SAM" id="Phobius"/>
    </source>
</evidence>
<reference evidence="2 3" key="1">
    <citation type="submission" date="2008-10" db="EMBL/GenBank/DDBJ databases">
        <authorList>
            <person name="Fulton L."/>
            <person name="Clifton S."/>
            <person name="Fulton B."/>
            <person name="Xu J."/>
            <person name="Minx P."/>
            <person name="Pepin K.H."/>
            <person name="Johnson M."/>
            <person name="Bhonagiri V."/>
            <person name="Nash W.E."/>
            <person name="Mardis E.R."/>
            <person name="Wilson R.K."/>
        </authorList>
    </citation>
    <scope>NUCLEOTIDE SEQUENCE [LARGE SCALE GENOMIC DNA]</scope>
    <source>
        <strain evidence="2 3">DSM 2375</strain>
    </source>
</reference>
<feature type="transmembrane region" description="Helical" evidence="1">
    <location>
        <begin position="6"/>
        <end position="27"/>
    </location>
</feature>
<evidence type="ECO:0000313" key="2">
    <source>
        <dbReference type="EMBL" id="EEE42113.1"/>
    </source>
</evidence>
<evidence type="ECO:0000313" key="3">
    <source>
        <dbReference type="Proteomes" id="UP000003489"/>
    </source>
</evidence>
<organism evidence="2 3">
    <name type="scientific">Methanobrevibacter smithii DSM 2375</name>
    <dbReference type="NCBI Taxonomy" id="483214"/>
    <lineage>
        <taxon>Archaea</taxon>
        <taxon>Methanobacteriati</taxon>
        <taxon>Methanobacteriota</taxon>
        <taxon>Methanomada group</taxon>
        <taxon>Methanobacteria</taxon>
        <taxon>Methanobacteriales</taxon>
        <taxon>Methanobacteriaceae</taxon>
        <taxon>Methanobrevibacter</taxon>
    </lineage>
</organism>
<gene>
    <name evidence="2" type="ORF">METSMIALI_01011</name>
</gene>
<protein>
    <submittedName>
        <fullName evidence="2">Uncharacterized protein</fullName>
    </submittedName>
</protein>
<dbReference type="EMBL" id="ABYW01000007">
    <property type="protein sequence ID" value="EEE42113.1"/>
    <property type="molecule type" value="Genomic_DNA"/>
</dbReference>
<comment type="caution">
    <text evidence="2">The sequence shown here is derived from an EMBL/GenBank/DDBJ whole genome shotgun (WGS) entry which is preliminary data.</text>
</comment>
<sequence>MEKKNIIIVLGIVVVILIVALAAIMLVNSSDYESKEYNSAIVEGACFNIPSDFVLNSTFYDYGNLTDDEIREMVSIDENYVDEEYYDDEGYTTDVFFDNFTSTGTGEIMISAVPIDVTKEEFDEEWANLPSLMSEEFSEDIPGLDVSSAIQKTHSNVTGYEISMVNSTNSNESAVLFMFFDGDMMFTVTTSQNGTQPVINLDDLLANITQEPVKQYIM</sequence>
<keyword evidence="1" id="KW-1133">Transmembrane helix</keyword>
<dbReference type="PATRIC" id="fig|483214.13.peg.975"/>
<proteinExistence type="predicted"/>
<keyword evidence="1" id="KW-0812">Transmembrane</keyword>
<dbReference type="RefSeq" id="WP_004035882.1">
    <property type="nucleotide sequence ID" value="NZ_DS996911.1"/>
</dbReference>
<reference evidence="2 3" key="2">
    <citation type="submission" date="2008-11" db="EMBL/GenBank/DDBJ databases">
        <title>Draft genome sequence of Methanobrevibacter smithii (DSM 2375).</title>
        <authorList>
            <person name="Sudarsanam P."/>
            <person name="Ley R."/>
            <person name="Guruge J."/>
            <person name="Turnbaugh P.J."/>
            <person name="Mahowald M."/>
            <person name="Liep D."/>
            <person name="Gordon J."/>
        </authorList>
    </citation>
    <scope>NUCLEOTIDE SEQUENCE [LARGE SCALE GENOMIC DNA]</scope>
    <source>
        <strain evidence="2 3">DSM 2375</strain>
    </source>
</reference>
<keyword evidence="1" id="KW-0472">Membrane</keyword>
<dbReference type="Proteomes" id="UP000003489">
    <property type="component" value="Unassembled WGS sequence"/>
</dbReference>
<accession>B9AF73</accession>
<name>B9AF73_METSM</name>
<dbReference type="HOGENOM" id="CLU_110110_0_0_2"/>